<dbReference type="PROSITE" id="PS01124">
    <property type="entry name" value="HTH_ARAC_FAMILY_2"/>
    <property type="match status" value="1"/>
</dbReference>
<dbReference type="Pfam" id="PF12833">
    <property type="entry name" value="HTH_18"/>
    <property type="match status" value="1"/>
</dbReference>
<dbReference type="SUPFAM" id="SSF55785">
    <property type="entry name" value="PYP-like sensor domain (PAS domain)"/>
    <property type="match status" value="1"/>
</dbReference>
<feature type="domain" description="HTH araC/xylS-type" evidence="4">
    <location>
        <begin position="153"/>
        <end position="251"/>
    </location>
</feature>
<evidence type="ECO:0000256" key="3">
    <source>
        <dbReference type="ARBA" id="ARBA00023163"/>
    </source>
</evidence>
<dbReference type="Gene3D" id="1.10.10.60">
    <property type="entry name" value="Homeodomain-like"/>
    <property type="match status" value="1"/>
</dbReference>
<dbReference type="InterPro" id="IPR018060">
    <property type="entry name" value="HTH_AraC"/>
</dbReference>
<dbReference type="Gene3D" id="3.30.450.20">
    <property type="entry name" value="PAS domain"/>
    <property type="match status" value="1"/>
</dbReference>
<dbReference type="PANTHER" id="PTHR43280">
    <property type="entry name" value="ARAC-FAMILY TRANSCRIPTIONAL REGULATOR"/>
    <property type="match status" value="1"/>
</dbReference>
<dbReference type="Pfam" id="PF08448">
    <property type="entry name" value="PAS_4"/>
    <property type="match status" value="1"/>
</dbReference>
<proteinExistence type="predicted"/>
<keyword evidence="6" id="KW-1185">Reference proteome</keyword>
<keyword evidence="3" id="KW-0804">Transcription</keyword>
<dbReference type="InterPro" id="IPR018062">
    <property type="entry name" value="HTH_AraC-typ_CS"/>
</dbReference>
<evidence type="ECO:0000256" key="2">
    <source>
        <dbReference type="ARBA" id="ARBA00023125"/>
    </source>
</evidence>
<evidence type="ECO:0000313" key="6">
    <source>
        <dbReference type="Proteomes" id="UP001596472"/>
    </source>
</evidence>
<dbReference type="SMART" id="SM00342">
    <property type="entry name" value="HTH_ARAC"/>
    <property type="match status" value="1"/>
</dbReference>
<evidence type="ECO:0000256" key="1">
    <source>
        <dbReference type="ARBA" id="ARBA00023015"/>
    </source>
</evidence>
<name>A0ABW2L774_9BACT</name>
<reference evidence="6" key="1">
    <citation type="journal article" date="2019" name="Int. J. Syst. Evol. Microbiol.">
        <title>The Global Catalogue of Microorganisms (GCM) 10K type strain sequencing project: providing services to taxonomists for standard genome sequencing and annotation.</title>
        <authorList>
            <consortium name="The Broad Institute Genomics Platform"/>
            <consortium name="The Broad Institute Genome Sequencing Center for Infectious Disease"/>
            <person name="Wu L."/>
            <person name="Ma J."/>
        </authorList>
    </citation>
    <scope>NUCLEOTIDE SEQUENCE [LARGE SCALE GENOMIC DNA]</scope>
    <source>
        <strain evidence="6">CGMCC 4.1467</strain>
    </source>
</reference>
<protein>
    <submittedName>
        <fullName evidence="5">Helix-turn-helix domain-containing protein</fullName>
    </submittedName>
</protein>
<dbReference type="EMBL" id="JBHTBS010000007">
    <property type="protein sequence ID" value="MFC7338238.1"/>
    <property type="molecule type" value="Genomic_DNA"/>
</dbReference>
<sequence>MTKEQIEAGRECRERFLKKCPGARTFFELFEHLPSTFFYAKDERHRYVGVNHLVLRDVFGLESLDGLLGRTDSEFQPPALAEAYHAEDRRVMESRQALPGQVWLVPHVKGAPKWYVSTKAPMFDAEGEVVGIAGVMYSVDSPKERVAYFRELAPVIAHMEQHFSESVSMREMAKMVGLSSTRFNLRFRQILHMSPSEYQLRLRIVTAQRMLTLSDKTMAEIAVECGFCDQSHFGKRFLKATGMSPKSYRSQFR</sequence>
<dbReference type="InterPro" id="IPR035965">
    <property type="entry name" value="PAS-like_dom_sf"/>
</dbReference>
<evidence type="ECO:0000313" key="5">
    <source>
        <dbReference type="EMBL" id="MFC7338238.1"/>
    </source>
</evidence>
<dbReference type="SUPFAM" id="SSF46689">
    <property type="entry name" value="Homeodomain-like"/>
    <property type="match status" value="2"/>
</dbReference>
<dbReference type="InterPro" id="IPR009057">
    <property type="entry name" value="Homeodomain-like_sf"/>
</dbReference>
<keyword evidence="1" id="KW-0805">Transcription regulation</keyword>
<dbReference type="PANTHER" id="PTHR43280:SF28">
    <property type="entry name" value="HTH-TYPE TRANSCRIPTIONAL ACTIVATOR RHAS"/>
    <property type="match status" value="1"/>
</dbReference>
<organism evidence="5 6">
    <name type="scientific">Haloferula chungangensis</name>
    <dbReference type="NCBI Taxonomy" id="1048331"/>
    <lineage>
        <taxon>Bacteria</taxon>
        <taxon>Pseudomonadati</taxon>
        <taxon>Verrucomicrobiota</taxon>
        <taxon>Verrucomicrobiia</taxon>
        <taxon>Verrucomicrobiales</taxon>
        <taxon>Verrucomicrobiaceae</taxon>
        <taxon>Haloferula</taxon>
    </lineage>
</organism>
<dbReference type="InterPro" id="IPR013656">
    <property type="entry name" value="PAS_4"/>
</dbReference>
<comment type="caution">
    <text evidence="5">The sequence shown here is derived from an EMBL/GenBank/DDBJ whole genome shotgun (WGS) entry which is preliminary data.</text>
</comment>
<accession>A0ABW2L774</accession>
<evidence type="ECO:0000259" key="4">
    <source>
        <dbReference type="PROSITE" id="PS01124"/>
    </source>
</evidence>
<keyword evidence="2" id="KW-0238">DNA-binding</keyword>
<dbReference type="PRINTS" id="PR00032">
    <property type="entry name" value="HTHARAC"/>
</dbReference>
<dbReference type="Proteomes" id="UP001596472">
    <property type="component" value="Unassembled WGS sequence"/>
</dbReference>
<dbReference type="PROSITE" id="PS00041">
    <property type="entry name" value="HTH_ARAC_FAMILY_1"/>
    <property type="match status" value="1"/>
</dbReference>
<dbReference type="InterPro" id="IPR020449">
    <property type="entry name" value="Tscrpt_reg_AraC-type_HTH"/>
</dbReference>
<dbReference type="RefSeq" id="WP_379713319.1">
    <property type="nucleotide sequence ID" value="NZ_JBHTBS010000007.1"/>
</dbReference>
<gene>
    <name evidence="5" type="ORF">ACFQY0_13675</name>
</gene>